<reference evidence="1" key="1">
    <citation type="submission" date="2019-08" db="EMBL/GenBank/DDBJ databases">
        <authorList>
            <person name="Kucharzyk K."/>
            <person name="Murdoch R.W."/>
            <person name="Higgins S."/>
            <person name="Loffler F."/>
        </authorList>
    </citation>
    <scope>NUCLEOTIDE SEQUENCE</scope>
</reference>
<protein>
    <submittedName>
        <fullName evidence="1">Uncharacterized protein</fullName>
    </submittedName>
</protein>
<sequence length="80" mass="9448">MFLLHFDQKFLDRNRLDYRDDRTNEVGDGEFAFVFILDGFDKGGKDFFRVDDAYNRILVIAHDRIAGIFFLLDHICDIAK</sequence>
<proteinExistence type="predicted"/>
<gene>
    <name evidence="1" type="ORF">SDC9_88287</name>
</gene>
<accession>A0A644ZL62</accession>
<name>A0A644ZL62_9ZZZZ</name>
<evidence type="ECO:0000313" key="1">
    <source>
        <dbReference type="EMBL" id="MPM41632.1"/>
    </source>
</evidence>
<comment type="caution">
    <text evidence="1">The sequence shown here is derived from an EMBL/GenBank/DDBJ whole genome shotgun (WGS) entry which is preliminary data.</text>
</comment>
<organism evidence="1">
    <name type="scientific">bioreactor metagenome</name>
    <dbReference type="NCBI Taxonomy" id="1076179"/>
    <lineage>
        <taxon>unclassified sequences</taxon>
        <taxon>metagenomes</taxon>
        <taxon>ecological metagenomes</taxon>
    </lineage>
</organism>
<dbReference type="EMBL" id="VSSQ01009439">
    <property type="protein sequence ID" value="MPM41632.1"/>
    <property type="molecule type" value="Genomic_DNA"/>
</dbReference>
<dbReference type="AlphaFoldDB" id="A0A644ZL62"/>